<gene>
    <name evidence="1" type="ORF">U8465_07365</name>
</gene>
<reference evidence="1" key="1">
    <citation type="submission" date="2023-12" db="EMBL/GenBank/DDBJ databases">
        <title>Diversity of Rhizobium in root nodule of phaseolus vulgaris.</title>
        <authorList>
            <person name="Wang H."/>
        </authorList>
    </citation>
    <scope>NUCLEOTIDE SEQUENCE</scope>
    <source>
        <strain evidence="1">MJ31</strain>
    </source>
</reference>
<evidence type="ECO:0000313" key="1">
    <source>
        <dbReference type="EMBL" id="MEA3516946.1"/>
    </source>
</evidence>
<proteinExistence type="predicted"/>
<keyword evidence="1" id="KW-0456">Lyase</keyword>
<organism evidence="1 2">
    <name type="scientific">Rhizobium mulingense</name>
    <dbReference type="NCBI Taxonomy" id="3031128"/>
    <lineage>
        <taxon>Bacteria</taxon>
        <taxon>Pseudomonadati</taxon>
        <taxon>Pseudomonadota</taxon>
        <taxon>Alphaproteobacteria</taxon>
        <taxon>Hyphomicrobiales</taxon>
        <taxon>Rhizobiaceae</taxon>
        <taxon>Rhizobium/Agrobacterium group</taxon>
        <taxon>Rhizobium</taxon>
    </lineage>
</organism>
<dbReference type="Proteomes" id="UP001304050">
    <property type="component" value="Unassembled WGS sequence"/>
</dbReference>
<sequence length="436" mass="49059">MHIVSSTRPADSRADTTRRIRGNTTMASKASPKAASRHGAAKVYDFDRIYDRRQFGSVKWANQWDEFSPRVEGENLLSLWTADMDFRAPETVIERLREAVNHGIYGYTRRDPRHYEIVRAWFERRHGWAPALESLLPAPAIMPAVAVILRTFTKPGDGVIVQTPVYSPYFEVVRGNQRTLLTNRLLLRDNRYEPDLDDFERLAANGAKVFLLCNPHNPAGKAWTREELEALNDICARYGLLVISDDIHCDIRLSTLPHVVFSSISEDAADRSFICTAPTKTFNLAGVPSATLSVANKARREALLFAMQTSFMVNANYFGRLALETAYSTGDQWVDQATIYIGENVRLVREFALAHLPGITPMLPETSFLVWLDARELDRKVDGIQRFFVENAGVNLYDGRVYGPGGEGFIRLNVGCPKSILQSGLQRMSDALSSRK</sequence>
<accession>A0ACC6MVZ7</accession>
<evidence type="ECO:0000313" key="2">
    <source>
        <dbReference type="Proteomes" id="UP001304050"/>
    </source>
</evidence>
<protein>
    <submittedName>
        <fullName evidence="1">MalY/PatB family protein</fullName>
        <ecNumber evidence="1">4.4.1.13</ecNumber>
    </submittedName>
</protein>
<comment type="caution">
    <text evidence="1">The sequence shown here is derived from an EMBL/GenBank/DDBJ whole genome shotgun (WGS) entry which is preliminary data.</text>
</comment>
<name>A0ACC6MVZ7_9HYPH</name>
<keyword evidence="2" id="KW-1185">Reference proteome</keyword>
<dbReference type="EMBL" id="JAYESG010000002">
    <property type="protein sequence ID" value="MEA3516946.1"/>
    <property type="molecule type" value="Genomic_DNA"/>
</dbReference>
<dbReference type="EC" id="4.4.1.13" evidence="1"/>